<feature type="region of interest" description="Disordered" evidence="1">
    <location>
        <begin position="425"/>
        <end position="456"/>
    </location>
</feature>
<feature type="compositionally biased region" description="Basic and acidic residues" evidence="1">
    <location>
        <begin position="183"/>
        <end position="194"/>
    </location>
</feature>
<dbReference type="VEuPathDB" id="CryptoDB:GNI_013380"/>
<accession>A0A023BCP7</accession>
<keyword evidence="3" id="KW-1185">Reference proteome</keyword>
<evidence type="ECO:0000256" key="1">
    <source>
        <dbReference type="SAM" id="MobiDB-lite"/>
    </source>
</evidence>
<dbReference type="Proteomes" id="UP000019763">
    <property type="component" value="Unassembled WGS sequence"/>
</dbReference>
<dbReference type="RefSeq" id="XP_011128881.1">
    <property type="nucleotide sequence ID" value="XM_011130579.1"/>
</dbReference>
<sequence>MSTAAEQAEASGLLNQFDPYSYFGAAQEGEAAVAWNIFPEHRGGGGAPDLAPDLGGLSLGPDLGGPELGPSYSTDLASSGLADSLLNNAQDLKGDDLAAHGGFAAHRATLEDSLDDSLAVPGALALNTASITSAMLGADGMPGQYIKGDDLVGSQSLGQQPAQTQQLAPTQSRYSGGQSSSGSRHESGGRESGRSRSAQSGTDEGAFLKEDSQVVNRPELTEEMVVELNDISQFRKDDRFARFIVPYQDKVSFPLGEGGRELLRACLNVKGCKGRQLQGASVPVLLQLAYQWDLWDVALRIKVERQTGQLSPAHEAFVRFKATQSQLRKYVRKEYMVTERDPTGKISRILYDENRKIKLGKDGREALRAKLRRLHDKHATRMDELLAKHGFKYSELRNATVQQLSRMAFVCNLWDQVVSACRSQEEKRDGKGSVKKRLEGDVSPSEGGSSSGQHQVRLPFNLLNGETIMTDENGEMSNDDARRTMEAVSQLLQQSFGTGPHNDIFNAATFTEALTSSGFTQVSDLGSNDFGSAHAFANEFASAPNHYHASAHAPDNLEEPALLLRDVKQEPCDQSGNVALHNAPYSMEFNPATGGFF</sequence>
<gene>
    <name evidence="2" type="ORF">GNI_013380</name>
</gene>
<comment type="caution">
    <text evidence="2">The sequence shown here is derived from an EMBL/GenBank/DDBJ whole genome shotgun (WGS) entry which is preliminary data.</text>
</comment>
<organism evidence="2 3">
    <name type="scientific">Gregarina niphandrodes</name>
    <name type="common">Septate eugregarine</name>
    <dbReference type="NCBI Taxonomy" id="110365"/>
    <lineage>
        <taxon>Eukaryota</taxon>
        <taxon>Sar</taxon>
        <taxon>Alveolata</taxon>
        <taxon>Apicomplexa</taxon>
        <taxon>Conoidasida</taxon>
        <taxon>Gregarinasina</taxon>
        <taxon>Eugregarinorida</taxon>
        <taxon>Gregarinidae</taxon>
        <taxon>Gregarina</taxon>
    </lineage>
</organism>
<name>A0A023BCP7_GRENI</name>
<evidence type="ECO:0000313" key="3">
    <source>
        <dbReference type="Proteomes" id="UP000019763"/>
    </source>
</evidence>
<feature type="region of interest" description="Disordered" evidence="1">
    <location>
        <begin position="147"/>
        <end position="213"/>
    </location>
</feature>
<protein>
    <submittedName>
        <fullName evidence="2">Uncharacterized protein</fullName>
    </submittedName>
</protein>
<feature type="compositionally biased region" description="Low complexity" evidence="1">
    <location>
        <begin position="154"/>
        <end position="182"/>
    </location>
</feature>
<dbReference type="OrthoDB" id="329302at2759"/>
<feature type="compositionally biased region" description="Basic and acidic residues" evidence="1">
    <location>
        <begin position="425"/>
        <end position="440"/>
    </location>
</feature>
<dbReference type="EMBL" id="AFNH02000099">
    <property type="protein sequence ID" value="EZG84063.1"/>
    <property type="molecule type" value="Genomic_DNA"/>
</dbReference>
<dbReference type="AlphaFoldDB" id="A0A023BCP7"/>
<dbReference type="eggNOG" id="ENOG502SH10">
    <property type="taxonomic scope" value="Eukaryota"/>
</dbReference>
<proteinExistence type="predicted"/>
<dbReference type="GeneID" id="22910745"/>
<reference evidence="2" key="1">
    <citation type="submission" date="2013-12" db="EMBL/GenBank/DDBJ databases">
        <authorList>
            <person name="Omoto C.K."/>
            <person name="Sibley D."/>
            <person name="Venepally P."/>
            <person name="Hadjithomas M."/>
            <person name="Karamycheva S."/>
            <person name="Brunk B."/>
            <person name="Roos D."/>
            <person name="Caler E."/>
            <person name="Lorenzi H."/>
        </authorList>
    </citation>
    <scope>NUCLEOTIDE SEQUENCE</scope>
</reference>
<evidence type="ECO:0000313" key="2">
    <source>
        <dbReference type="EMBL" id="EZG84063.1"/>
    </source>
</evidence>